<dbReference type="EMBL" id="DF933809">
    <property type="protein sequence ID" value="GAM33748.1"/>
    <property type="molecule type" value="Genomic_DNA"/>
</dbReference>
<dbReference type="InterPro" id="IPR011050">
    <property type="entry name" value="Pectin_lyase_fold/virulence"/>
</dbReference>
<proteinExistence type="predicted"/>
<name>A0A698XML7_TALPI</name>
<accession>A0A698XML7</accession>
<dbReference type="SUPFAM" id="SSF51126">
    <property type="entry name" value="Pectin lyase-like"/>
    <property type="match status" value="1"/>
</dbReference>
<dbReference type="Proteomes" id="UP000053095">
    <property type="component" value="Unassembled WGS sequence"/>
</dbReference>
<sequence length="167" mass="17919">MCYYDFDGTVEIPAQYWNETVSGVQIHPLSYNISPKHARNNTYTFELTSASNVVFQVSDNIFFNALHIFTNPIEKDIPSANATDVFDFGPGVHSAPGGVLNVTAGQTIYLAGGAVLTSPIHVLNTTNVAIRGRGVIYNTPTTSQSVDIEYSSGVVVHGIISLDPAPS</sequence>
<dbReference type="InterPro" id="IPR012334">
    <property type="entry name" value="Pectin_lyas_fold"/>
</dbReference>
<dbReference type="Gene3D" id="2.160.20.10">
    <property type="entry name" value="Single-stranded right-handed beta-helix, Pectin lyase-like"/>
    <property type="match status" value="1"/>
</dbReference>
<organism evidence="1 2">
    <name type="scientific">Talaromyces pinophilus</name>
    <name type="common">Penicillium pinophilum</name>
    <dbReference type="NCBI Taxonomy" id="128442"/>
    <lineage>
        <taxon>Eukaryota</taxon>
        <taxon>Fungi</taxon>
        <taxon>Dikarya</taxon>
        <taxon>Ascomycota</taxon>
        <taxon>Pezizomycotina</taxon>
        <taxon>Eurotiomycetes</taxon>
        <taxon>Eurotiomycetidae</taxon>
        <taxon>Eurotiales</taxon>
        <taxon>Trichocomaceae</taxon>
        <taxon>Talaromyces</taxon>
        <taxon>Talaromyces sect. Talaromyces</taxon>
    </lineage>
</organism>
<evidence type="ECO:0000313" key="1">
    <source>
        <dbReference type="EMBL" id="GAM33748.1"/>
    </source>
</evidence>
<reference evidence="2" key="1">
    <citation type="journal article" date="2015" name="Genome Announc.">
        <title>Draft genome sequence of Talaromyces cellulolyticus strain Y-94, a source of lignocellulosic biomass-degrading enzymes.</title>
        <authorList>
            <person name="Fujii T."/>
            <person name="Koike H."/>
            <person name="Sawayama S."/>
            <person name="Yano S."/>
            <person name="Inoue H."/>
        </authorList>
    </citation>
    <scope>NUCLEOTIDE SEQUENCE [LARGE SCALE GENOMIC DNA]</scope>
    <source>
        <strain evidence="2">Y-94</strain>
    </source>
</reference>
<evidence type="ECO:0000313" key="2">
    <source>
        <dbReference type="Proteomes" id="UP000053095"/>
    </source>
</evidence>
<dbReference type="AlphaFoldDB" id="A0A698XML7"/>
<gene>
    <name evidence="1" type="ORF">TCE0_013f00876</name>
</gene>
<keyword evidence="2" id="KW-1185">Reference proteome</keyword>
<protein>
    <submittedName>
        <fullName evidence="1">Uncharacterized protein</fullName>
    </submittedName>
</protein>